<keyword evidence="1 3" id="KW-0853">WD repeat</keyword>
<accession>A0A022Q4S5</accession>
<feature type="repeat" description="WD" evidence="3">
    <location>
        <begin position="189"/>
        <end position="224"/>
    </location>
</feature>
<protein>
    <submittedName>
        <fullName evidence="4">Uncharacterized protein</fullName>
    </submittedName>
</protein>
<feature type="repeat" description="WD" evidence="3">
    <location>
        <begin position="339"/>
        <end position="374"/>
    </location>
</feature>
<dbReference type="InterPro" id="IPR045182">
    <property type="entry name" value="JINGUBANG-like"/>
</dbReference>
<name>A0A022Q4S5_ERYGU</name>
<evidence type="ECO:0000313" key="4">
    <source>
        <dbReference type="EMBL" id="EYU22223.1"/>
    </source>
</evidence>
<dbReference type="PROSITE" id="PS50294">
    <property type="entry name" value="WD_REPEATS_REGION"/>
    <property type="match status" value="3"/>
</dbReference>
<keyword evidence="5" id="KW-1185">Reference proteome</keyword>
<dbReference type="Proteomes" id="UP000030748">
    <property type="component" value="Unassembled WGS sequence"/>
</dbReference>
<dbReference type="PRINTS" id="PR00320">
    <property type="entry name" value="GPROTEINBRPT"/>
</dbReference>
<dbReference type="InterPro" id="IPR015943">
    <property type="entry name" value="WD40/YVTN_repeat-like_dom_sf"/>
</dbReference>
<evidence type="ECO:0000313" key="5">
    <source>
        <dbReference type="Proteomes" id="UP000030748"/>
    </source>
</evidence>
<dbReference type="EMBL" id="KI632211">
    <property type="protein sequence ID" value="EYU22223.1"/>
    <property type="molecule type" value="Genomic_DNA"/>
</dbReference>
<evidence type="ECO:0000256" key="3">
    <source>
        <dbReference type="PROSITE-ProRule" id="PRU00221"/>
    </source>
</evidence>
<dbReference type="AlphaFoldDB" id="A0A022Q4S5"/>
<sequence length="428" mass="46698">MEEVQTSSSGTVSHETHSAPTLCEFNTSFNSLQSNAATKSTPAAGPPNYYPASCSFIASLNTTTSQIISCLAVQNDDNYYNLLYAASTEEVNVFDITTLSLLDTFGSGYSGSVKSIAFSKGRIFTAHQDCRIRVWQKVMTSSSSSSYSRSKQIMKHHLIQTLPTFKDRFFNRLSPKNYVRIRRNEHKLRIEHADAVSALTVNNDVGLMYSVSWDKSFKIWNVSSPDMPCLDSVNEAHADAVNAVAVDPTGGTVYTGSANGEIKVWKVSKETKKHMLLTTLSKHASSVNALALTMEGSILCSGGGDRVILVWEREETNNKNNNNNDNNNNKNDLFVGCCLKGHNGAILSLVCVDNGVVISGSSDKSVRIWKYEKGFVGGCLAVLEGHCKPVKSLVLIPGGDDGFSVFSGSLDGEIRAWKIVVLDCNSRW</sequence>
<proteinExistence type="predicted"/>
<dbReference type="SUPFAM" id="SSF50978">
    <property type="entry name" value="WD40 repeat-like"/>
    <property type="match status" value="1"/>
</dbReference>
<keyword evidence="2" id="KW-0677">Repeat</keyword>
<dbReference type="eggNOG" id="KOG4155">
    <property type="taxonomic scope" value="Eukaryota"/>
</dbReference>
<dbReference type="Gene3D" id="2.130.10.10">
    <property type="entry name" value="YVTN repeat-like/Quinoprotein amine dehydrogenase"/>
    <property type="match status" value="3"/>
</dbReference>
<dbReference type="InterPro" id="IPR001680">
    <property type="entry name" value="WD40_rpt"/>
</dbReference>
<dbReference type="PANTHER" id="PTHR22844:SF324">
    <property type="entry name" value="TRANSDUCIN_WD40 REPEAT PROTEIN"/>
    <property type="match status" value="1"/>
</dbReference>
<dbReference type="STRING" id="4155.A0A022Q4S5"/>
<feature type="repeat" description="WD" evidence="3">
    <location>
        <begin position="280"/>
        <end position="321"/>
    </location>
</feature>
<dbReference type="SMART" id="SM00320">
    <property type="entry name" value="WD40"/>
    <property type="match status" value="7"/>
</dbReference>
<dbReference type="PhylomeDB" id="A0A022Q4S5"/>
<organism evidence="4 5">
    <name type="scientific">Erythranthe guttata</name>
    <name type="common">Yellow monkey flower</name>
    <name type="synonym">Mimulus guttatus</name>
    <dbReference type="NCBI Taxonomy" id="4155"/>
    <lineage>
        <taxon>Eukaryota</taxon>
        <taxon>Viridiplantae</taxon>
        <taxon>Streptophyta</taxon>
        <taxon>Embryophyta</taxon>
        <taxon>Tracheophyta</taxon>
        <taxon>Spermatophyta</taxon>
        <taxon>Magnoliopsida</taxon>
        <taxon>eudicotyledons</taxon>
        <taxon>Gunneridae</taxon>
        <taxon>Pentapetalae</taxon>
        <taxon>asterids</taxon>
        <taxon>lamiids</taxon>
        <taxon>Lamiales</taxon>
        <taxon>Phrymaceae</taxon>
        <taxon>Erythranthe</taxon>
    </lineage>
</organism>
<dbReference type="PROSITE" id="PS50082">
    <property type="entry name" value="WD_REPEATS_2"/>
    <property type="match status" value="5"/>
</dbReference>
<gene>
    <name evidence="4" type="ORF">MIMGU_mgv1a019233mg</name>
</gene>
<dbReference type="InterPro" id="IPR020472">
    <property type="entry name" value="WD40_PAC1"/>
</dbReference>
<dbReference type="PANTHER" id="PTHR22844">
    <property type="entry name" value="F-BOX AND WD40 DOMAIN PROTEIN"/>
    <property type="match status" value="1"/>
</dbReference>
<dbReference type="InterPro" id="IPR036322">
    <property type="entry name" value="WD40_repeat_dom_sf"/>
</dbReference>
<evidence type="ECO:0000256" key="1">
    <source>
        <dbReference type="ARBA" id="ARBA00022574"/>
    </source>
</evidence>
<dbReference type="Pfam" id="PF00400">
    <property type="entry name" value="WD40"/>
    <property type="match status" value="5"/>
</dbReference>
<reference evidence="4 5" key="1">
    <citation type="journal article" date="2013" name="Proc. Natl. Acad. Sci. U.S.A.">
        <title>Fine-scale variation in meiotic recombination in Mimulus inferred from population shotgun sequencing.</title>
        <authorList>
            <person name="Hellsten U."/>
            <person name="Wright K.M."/>
            <person name="Jenkins J."/>
            <person name="Shu S."/>
            <person name="Yuan Y."/>
            <person name="Wessler S.R."/>
            <person name="Schmutz J."/>
            <person name="Willis J.H."/>
            <person name="Rokhsar D.S."/>
        </authorList>
    </citation>
    <scope>NUCLEOTIDE SEQUENCE [LARGE SCALE GENOMIC DNA]</scope>
    <source>
        <strain evidence="5">cv. DUN x IM62</strain>
    </source>
</reference>
<feature type="repeat" description="WD" evidence="3">
    <location>
        <begin position="383"/>
        <end position="419"/>
    </location>
</feature>
<feature type="repeat" description="WD" evidence="3">
    <location>
        <begin position="234"/>
        <end position="275"/>
    </location>
</feature>
<evidence type="ECO:0000256" key="2">
    <source>
        <dbReference type="ARBA" id="ARBA00022737"/>
    </source>
</evidence>